<feature type="transmembrane region" description="Helical" evidence="1">
    <location>
        <begin position="42"/>
        <end position="61"/>
    </location>
</feature>
<evidence type="ECO:0000256" key="1">
    <source>
        <dbReference type="SAM" id="Phobius"/>
    </source>
</evidence>
<keyword evidence="1" id="KW-1133">Transmembrane helix</keyword>
<sequence>MLFMMVRPPILRLAVAFVFAAPAAIAGYAPVHGITRHAAPSDIWRIIFCLVGGGLMGLSALKRIASQSQRWA</sequence>
<dbReference type="Proteomes" id="UP001595721">
    <property type="component" value="Unassembled WGS sequence"/>
</dbReference>
<proteinExistence type="predicted"/>
<gene>
    <name evidence="2" type="ORF">ACFOMH_17405</name>
</gene>
<organism evidence="2 3">
    <name type="scientific">Paracoccus mangrovi</name>
    <dbReference type="NCBI Taxonomy" id="1715645"/>
    <lineage>
        <taxon>Bacteria</taxon>
        <taxon>Pseudomonadati</taxon>
        <taxon>Pseudomonadota</taxon>
        <taxon>Alphaproteobacteria</taxon>
        <taxon>Rhodobacterales</taxon>
        <taxon>Paracoccaceae</taxon>
        <taxon>Paracoccus</taxon>
    </lineage>
</organism>
<name>A0ABV7R6Z0_9RHOB</name>
<keyword evidence="1" id="KW-0472">Membrane</keyword>
<accession>A0ABV7R6Z0</accession>
<comment type="caution">
    <text evidence="2">The sequence shown here is derived from an EMBL/GenBank/DDBJ whole genome shotgun (WGS) entry which is preliminary data.</text>
</comment>
<reference evidence="3" key="1">
    <citation type="journal article" date="2019" name="Int. J. Syst. Evol. Microbiol.">
        <title>The Global Catalogue of Microorganisms (GCM) 10K type strain sequencing project: providing services to taxonomists for standard genome sequencing and annotation.</title>
        <authorList>
            <consortium name="The Broad Institute Genomics Platform"/>
            <consortium name="The Broad Institute Genome Sequencing Center for Infectious Disease"/>
            <person name="Wu L."/>
            <person name="Ma J."/>
        </authorList>
    </citation>
    <scope>NUCLEOTIDE SEQUENCE [LARGE SCALE GENOMIC DNA]</scope>
    <source>
        <strain evidence="3">KCTC 42899</strain>
    </source>
</reference>
<evidence type="ECO:0000313" key="2">
    <source>
        <dbReference type="EMBL" id="MFC3529955.1"/>
    </source>
</evidence>
<dbReference type="EMBL" id="JBHRXJ010000017">
    <property type="protein sequence ID" value="MFC3529955.1"/>
    <property type="molecule type" value="Genomic_DNA"/>
</dbReference>
<keyword evidence="3" id="KW-1185">Reference proteome</keyword>
<evidence type="ECO:0000313" key="3">
    <source>
        <dbReference type="Proteomes" id="UP001595721"/>
    </source>
</evidence>
<protein>
    <submittedName>
        <fullName evidence="2">Uncharacterized protein</fullName>
    </submittedName>
</protein>
<dbReference type="RefSeq" id="WP_377746102.1">
    <property type="nucleotide sequence ID" value="NZ_JBHRXJ010000017.1"/>
</dbReference>
<keyword evidence="1" id="KW-0812">Transmembrane</keyword>